<gene>
    <name evidence="3" type="ORF">V5O48_015417</name>
</gene>
<keyword evidence="1" id="KW-0175">Coiled coil</keyword>
<feature type="region of interest" description="Disordered" evidence="2">
    <location>
        <begin position="264"/>
        <end position="375"/>
    </location>
</feature>
<dbReference type="EMBL" id="JBAHYK010001844">
    <property type="protein sequence ID" value="KAL0566594.1"/>
    <property type="molecule type" value="Genomic_DNA"/>
</dbReference>
<feature type="compositionally biased region" description="Gly residues" evidence="2">
    <location>
        <begin position="342"/>
        <end position="368"/>
    </location>
</feature>
<sequence length="375" mass="40116">MFQTIYQHLNATPQQTALSSPAPMTPRQQQVEPSVLSQPASHHQAPSIHSIRSMSTTTLNARVSPELVIAIMDAKRQLAADELKLAEAEDNVEDPDTMKTLQKAVRRAKWKLDDLRTQWETEKFRASLKQEEEELKLEREKTDMTSAQQAQRTMDLFRPSQVQPLVSFRITTTPNGPVTPIMLPSLAEKGMAQCLHLEDIRSSQRETIPDQGVTLTYLADGSLYAKDPQLPFGDGTLIYDYPHHSYERIWTMFSGQKVVKQDSPIGNSSLFSTSRNHDTKVTAPATEPSLQNQQGGGEGPPKGGGGGGGSNGGGDGDPNRRWGPLIGGGGGPPRGSAPPNNGRGGGGPGGPPGGSGGPLGGDGDGVGGHDPVRRP</sequence>
<feature type="region of interest" description="Disordered" evidence="2">
    <location>
        <begin position="9"/>
        <end position="49"/>
    </location>
</feature>
<evidence type="ECO:0000313" key="4">
    <source>
        <dbReference type="Proteomes" id="UP001465976"/>
    </source>
</evidence>
<dbReference type="Proteomes" id="UP001465976">
    <property type="component" value="Unassembled WGS sequence"/>
</dbReference>
<keyword evidence="4" id="KW-1185">Reference proteome</keyword>
<accession>A0ABR3EUY0</accession>
<feature type="compositionally biased region" description="Gly residues" evidence="2">
    <location>
        <begin position="294"/>
        <end position="316"/>
    </location>
</feature>
<comment type="caution">
    <text evidence="3">The sequence shown here is derived from an EMBL/GenBank/DDBJ whole genome shotgun (WGS) entry which is preliminary data.</text>
</comment>
<evidence type="ECO:0000256" key="1">
    <source>
        <dbReference type="SAM" id="Coils"/>
    </source>
</evidence>
<evidence type="ECO:0000256" key="2">
    <source>
        <dbReference type="SAM" id="MobiDB-lite"/>
    </source>
</evidence>
<feature type="compositionally biased region" description="Polar residues" evidence="2">
    <location>
        <begin position="26"/>
        <end position="41"/>
    </location>
</feature>
<feature type="compositionally biased region" description="Polar residues" evidence="2">
    <location>
        <begin position="264"/>
        <end position="274"/>
    </location>
</feature>
<organism evidence="3 4">
    <name type="scientific">Marasmius crinis-equi</name>
    <dbReference type="NCBI Taxonomy" id="585013"/>
    <lineage>
        <taxon>Eukaryota</taxon>
        <taxon>Fungi</taxon>
        <taxon>Dikarya</taxon>
        <taxon>Basidiomycota</taxon>
        <taxon>Agaricomycotina</taxon>
        <taxon>Agaricomycetes</taxon>
        <taxon>Agaricomycetidae</taxon>
        <taxon>Agaricales</taxon>
        <taxon>Marasmiineae</taxon>
        <taxon>Marasmiaceae</taxon>
        <taxon>Marasmius</taxon>
    </lineage>
</organism>
<name>A0ABR3EUY0_9AGAR</name>
<reference evidence="3 4" key="1">
    <citation type="submission" date="2024-02" db="EMBL/GenBank/DDBJ databases">
        <title>A draft genome for the cacao thread blight pathogen Marasmius crinis-equi.</title>
        <authorList>
            <person name="Cohen S.P."/>
            <person name="Baruah I.K."/>
            <person name="Amoako-Attah I."/>
            <person name="Bukari Y."/>
            <person name="Meinhardt L.W."/>
            <person name="Bailey B.A."/>
        </authorList>
    </citation>
    <scope>NUCLEOTIDE SEQUENCE [LARGE SCALE GENOMIC DNA]</scope>
    <source>
        <strain evidence="3 4">GH-76</strain>
    </source>
</reference>
<feature type="compositionally biased region" description="Polar residues" evidence="2">
    <location>
        <begin position="9"/>
        <end position="19"/>
    </location>
</feature>
<evidence type="ECO:0000313" key="3">
    <source>
        <dbReference type="EMBL" id="KAL0566594.1"/>
    </source>
</evidence>
<proteinExistence type="predicted"/>
<feature type="coiled-coil region" evidence="1">
    <location>
        <begin position="71"/>
        <end position="150"/>
    </location>
</feature>
<protein>
    <submittedName>
        <fullName evidence="3">Uncharacterized protein</fullName>
    </submittedName>
</protein>